<feature type="compositionally biased region" description="Basic residues" evidence="1">
    <location>
        <begin position="239"/>
        <end position="248"/>
    </location>
</feature>
<dbReference type="Proteomes" id="UP000007752">
    <property type="component" value="Chromosome 6"/>
</dbReference>
<feature type="compositionally biased region" description="Basic and acidic residues" evidence="1">
    <location>
        <begin position="143"/>
        <end position="154"/>
    </location>
</feature>
<protein>
    <submittedName>
        <fullName evidence="2">Uncharacterized protein</fullName>
    </submittedName>
</protein>
<feature type="region of interest" description="Disordered" evidence="1">
    <location>
        <begin position="222"/>
        <end position="256"/>
    </location>
</feature>
<proteinExistence type="predicted"/>
<organism evidence="2">
    <name type="scientific">Oryza sativa subsp. japonica</name>
    <name type="common">Rice</name>
    <dbReference type="NCBI Taxonomy" id="39947"/>
    <lineage>
        <taxon>Eukaryota</taxon>
        <taxon>Viridiplantae</taxon>
        <taxon>Streptophyta</taxon>
        <taxon>Embryophyta</taxon>
        <taxon>Tracheophyta</taxon>
        <taxon>Spermatophyta</taxon>
        <taxon>Magnoliopsida</taxon>
        <taxon>Liliopsida</taxon>
        <taxon>Poales</taxon>
        <taxon>Poaceae</taxon>
        <taxon>BOP clade</taxon>
        <taxon>Oryzoideae</taxon>
        <taxon>Oryzeae</taxon>
        <taxon>Oryzinae</taxon>
        <taxon>Oryza</taxon>
        <taxon>Oryza sativa</taxon>
    </lineage>
</organism>
<gene>
    <name evidence="2" type="ORF">OsJ_20633</name>
</gene>
<accession>B9FS91</accession>
<feature type="region of interest" description="Disordered" evidence="1">
    <location>
        <begin position="143"/>
        <end position="162"/>
    </location>
</feature>
<dbReference type="AlphaFoldDB" id="B9FS91"/>
<reference evidence="2" key="2">
    <citation type="submission" date="2008-12" db="EMBL/GenBank/DDBJ databases">
        <title>Improved gene annotation of the rice (Oryza sativa) genomes.</title>
        <authorList>
            <person name="Wang J."/>
            <person name="Li R."/>
            <person name="Fan W."/>
            <person name="Huang Q."/>
            <person name="Zhang J."/>
            <person name="Zhou Y."/>
            <person name="Hu Y."/>
            <person name="Zi S."/>
            <person name="Li J."/>
            <person name="Ni P."/>
            <person name="Zheng H."/>
            <person name="Zhang Y."/>
            <person name="Zhao M."/>
            <person name="Hao Q."/>
            <person name="McDermott J."/>
            <person name="Samudrala R."/>
            <person name="Kristiansen K."/>
            <person name="Wong G.K.-S."/>
        </authorList>
    </citation>
    <scope>NUCLEOTIDE SEQUENCE</scope>
</reference>
<reference evidence="2" key="1">
    <citation type="journal article" date="2005" name="PLoS Biol.">
        <title>The genomes of Oryza sativa: a history of duplications.</title>
        <authorList>
            <person name="Yu J."/>
            <person name="Wang J."/>
            <person name="Lin W."/>
            <person name="Li S."/>
            <person name="Li H."/>
            <person name="Zhou J."/>
            <person name="Ni P."/>
            <person name="Dong W."/>
            <person name="Hu S."/>
            <person name="Zeng C."/>
            <person name="Zhang J."/>
            <person name="Zhang Y."/>
            <person name="Li R."/>
            <person name="Xu Z."/>
            <person name="Li S."/>
            <person name="Li X."/>
            <person name="Zheng H."/>
            <person name="Cong L."/>
            <person name="Lin L."/>
            <person name="Yin J."/>
            <person name="Geng J."/>
            <person name="Li G."/>
            <person name="Shi J."/>
            <person name="Liu J."/>
            <person name="Lv H."/>
            <person name="Li J."/>
            <person name="Wang J."/>
            <person name="Deng Y."/>
            <person name="Ran L."/>
            <person name="Shi X."/>
            <person name="Wang X."/>
            <person name="Wu Q."/>
            <person name="Li C."/>
            <person name="Ren X."/>
            <person name="Wang J."/>
            <person name="Wang X."/>
            <person name="Li D."/>
            <person name="Liu D."/>
            <person name="Zhang X."/>
            <person name="Ji Z."/>
            <person name="Zhao W."/>
            <person name="Sun Y."/>
            <person name="Zhang Z."/>
            <person name="Bao J."/>
            <person name="Han Y."/>
            <person name="Dong L."/>
            <person name="Ji J."/>
            <person name="Chen P."/>
            <person name="Wu S."/>
            <person name="Liu J."/>
            <person name="Xiao Y."/>
            <person name="Bu D."/>
            <person name="Tan J."/>
            <person name="Yang L."/>
            <person name="Ye C."/>
            <person name="Zhang J."/>
            <person name="Xu J."/>
            <person name="Zhou Y."/>
            <person name="Yu Y."/>
            <person name="Zhang B."/>
            <person name="Zhuang S."/>
            <person name="Wei H."/>
            <person name="Liu B."/>
            <person name="Lei M."/>
            <person name="Yu H."/>
            <person name="Li Y."/>
            <person name="Xu H."/>
            <person name="Wei S."/>
            <person name="He X."/>
            <person name="Fang L."/>
            <person name="Zhang Z."/>
            <person name="Zhang Y."/>
            <person name="Huang X."/>
            <person name="Su Z."/>
            <person name="Tong W."/>
            <person name="Li J."/>
            <person name="Tong Z."/>
            <person name="Li S."/>
            <person name="Ye J."/>
            <person name="Wang L."/>
            <person name="Fang L."/>
            <person name="Lei T."/>
            <person name="Chen C."/>
            <person name="Chen H."/>
            <person name="Xu Z."/>
            <person name="Li H."/>
            <person name="Huang H."/>
            <person name="Zhang F."/>
            <person name="Xu H."/>
            <person name="Li N."/>
            <person name="Zhao C."/>
            <person name="Li S."/>
            <person name="Dong L."/>
            <person name="Huang Y."/>
            <person name="Li L."/>
            <person name="Xi Y."/>
            <person name="Qi Q."/>
            <person name="Li W."/>
            <person name="Zhang B."/>
            <person name="Hu W."/>
            <person name="Zhang Y."/>
            <person name="Tian X."/>
            <person name="Jiao Y."/>
            <person name="Liang X."/>
            <person name="Jin J."/>
            <person name="Gao L."/>
            <person name="Zheng W."/>
            <person name="Hao B."/>
            <person name="Liu S."/>
            <person name="Wang W."/>
            <person name="Yuan L."/>
            <person name="Cao M."/>
            <person name="McDermott J."/>
            <person name="Samudrala R."/>
            <person name="Wang J."/>
            <person name="Wong G.K."/>
            <person name="Yang H."/>
        </authorList>
    </citation>
    <scope>NUCLEOTIDE SEQUENCE [LARGE SCALE GENOMIC DNA]</scope>
</reference>
<evidence type="ECO:0000256" key="1">
    <source>
        <dbReference type="SAM" id="MobiDB-lite"/>
    </source>
</evidence>
<sequence>MRAGLKDTLFPDDPFRGLGGMPHAQRAWRVASYFVPALDWDAGYSAASFWYDLLADVHRFVLPAAVGVRGDGELEEPRGGAGGHVVAAGGVHHRRQGEGFRRPTAVHVARLHVGLLHRCPAGHSWIPQAGDPDGFHVTAGDHRVHGRHGGRDHAAAAQGHPRHDALTTKKVSAFVVGAITLIVAPFAVPSASFTRDIGRAVAECAEHDGGHGRGEAEAAREPLHPTRPMPPMLVPTVGGKHRHRHRRGLPTGYGAMTPTEALAATTSSVEMASRHPLPVPAVHISTPPPTSRSKTMAEEEAVSAPLCSDFWIQEVEVKTSTIVHSTSP</sequence>
<name>B9FS91_ORYSJ</name>
<dbReference type="EMBL" id="CM000143">
    <property type="protein sequence ID" value="EEE65352.1"/>
    <property type="molecule type" value="Genomic_DNA"/>
</dbReference>
<evidence type="ECO:0000313" key="2">
    <source>
        <dbReference type="EMBL" id="EEE65352.1"/>
    </source>
</evidence>